<protein>
    <submittedName>
        <fullName evidence="1">Uncharacterized protein</fullName>
    </submittedName>
</protein>
<organism evidence="1 2">
    <name type="scientific">Arthrobacter phage Wheelbite</name>
    <dbReference type="NCBI Taxonomy" id="2015873"/>
    <lineage>
        <taxon>Viruses</taxon>
        <taxon>Duplodnaviria</taxon>
        <taxon>Heunggongvirae</taxon>
        <taxon>Uroviricota</taxon>
        <taxon>Caudoviricetes</taxon>
        <taxon>Laroyevirus</taxon>
        <taxon>Laroyevirus wheelbite</taxon>
    </lineage>
</organism>
<proteinExistence type="predicted"/>
<name>A0A222ZI57_9CAUD</name>
<sequence length="84" mass="9616">MAGQYPGKGVHAQYKDYGLRGLRARTEEYRLDYHRIAQATDATDADKERAAARWASYADLLETVERLRPDDHVRTRTTGKAHPE</sequence>
<evidence type="ECO:0000313" key="1">
    <source>
        <dbReference type="EMBL" id="ASR84148.1"/>
    </source>
</evidence>
<keyword evidence="2" id="KW-1185">Reference proteome</keyword>
<dbReference type="GeneID" id="65071769"/>
<evidence type="ECO:0000313" key="2">
    <source>
        <dbReference type="Proteomes" id="UP000225544"/>
    </source>
</evidence>
<dbReference type="Proteomes" id="UP000225544">
    <property type="component" value="Segment"/>
</dbReference>
<gene>
    <name evidence="1" type="primary">58</name>
    <name evidence="1" type="ORF">SEA_WHEELBITE_58</name>
</gene>
<reference evidence="2" key="1">
    <citation type="submission" date="2017-05" db="EMBL/GenBank/DDBJ databases">
        <authorList>
            <person name="Aguayo I.A."/>
            <person name="Haubrich L.A."/>
            <person name="Lawand A."/>
            <person name="Nayek S."/>
            <person name="Syed N."/>
            <person name="Wagner P.E."/>
            <person name="Donegan-Quick R."/>
            <person name="Kim T."/>
            <person name="Visi D.K."/>
            <person name="Allen M.S."/>
            <person name="Hughes L.E."/>
            <person name="Stoner T.H."/>
            <person name="Garlena R.A."/>
            <person name="Russell D.A."/>
            <person name="Pope W.H."/>
            <person name="Jacobs-Sera D."/>
            <person name="Hatfull G.F."/>
        </authorList>
    </citation>
    <scope>NUCLEOTIDE SEQUENCE [LARGE SCALE GENOMIC DNA]</scope>
</reference>
<dbReference type="RefSeq" id="YP_010082766.1">
    <property type="nucleotide sequence ID" value="NC_055034.1"/>
</dbReference>
<dbReference type="EMBL" id="MF140434">
    <property type="protein sequence ID" value="ASR84148.1"/>
    <property type="molecule type" value="Genomic_DNA"/>
</dbReference>
<accession>A0A222ZI57</accession>
<dbReference type="KEGG" id="vg:65071769"/>